<dbReference type="GO" id="GO:0044877">
    <property type="term" value="F:protein-containing complex binding"/>
    <property type="evidence" value="ECO:0007669"/>
    <property type="project" value="TreeGrafter"/>
</dbReference>
<dbReference type="InterPro" id="IPR051207">
    <property type="entry name" value="ComplexI_NDUFA9_subunit"/>
</dbReference>
<dbReference type="Gene3D" id="3.40.50.720">
    <property type="entry name" value="NAD(P)-binding Rossmann-like Domain"/>
    <property type="match status" value="1"/>
</dbReference>
<dbReference type="CDD" id="cd05271">
    <property type="entry name" value="NDUFA9_like_SDR_a"/>
    <property type="match status" value="1"/>
</dbReference>
<name>A0A0C2XBA8_AMAMK</name>
<accession>A0A0C2XBA8</accession>
<dbReference type="InParanoid" id="A0A0C2XBA8"/>
<dbReference type="SUPFAM" id="SSF51735">
    <property type="entry name" value="NAD(P)-binding Rossmann-fold domains"/>
    <property type="match status" value="1"/>
</dbReference>
<proteinExistence type="predicted"/>
<dbReference type="Pfam" id="PF01370">
    <property type="entry name" value="Epimerase"/>
    <property type="match status" value="1"/>
</dbReference>
<sequence>MAHKVVICGAGFLGKNIARAIAQGSRDAIPRTIQISSRRPEKTHSLLAKSIESSTLLPPVPLDVTNLESLRPAFQDSQFVVSLVGLLTGTPKQFDDIQWKGAENVARAAKDAGAMLIHISAIGADADSEIPYMRTKGLAEQAVHDLCSDATVIRPSLVFGPEDDFFNKFSRLSRFLPCLPVFDGGKSRFQPVFVGDLARTVEIITRHDRKSQDPYAGKIIEAGGPEVFTFKEIMELVLKYNGRMRPIVSLPLSVGNLQAMIMEMLPPNIFTLTRDQLKQLSMDNVVQETTSSGRITLQQLFEEASLGPLTSVHEVLPTYL</sequence>
<evidence type="ECO:0000313" key="2">
    <source>
        <dbReference type="EMBL" id="KIL71697.1"/>
    </source>
</evidence>
<dbReference type="OrthoDB" id="275457at2759"/>
<protein>
    <recommendedName>
        <fullName evidence="1">NAD-dependent epimerase/dehydratase domain-containing protein</fullName>
    </recommendedName>
</protein>
<dbReference type="HOGENOM" id="CLU_007383_6_5_1"/>
<dbReference type="EMBL" id="KN818222">
    <property type="protein sequence ID" value="KIL71697.1"/>
    <property type="molecule type" value="Genomic_DNA"/>
</dbReference>
<feature type="domain" description="NAD-dependent epimerase/dehydratase" evidence="1">
    <location>
        <begin position="7"/>
        <end position="211"/>
    </location>
</feature>
<dbReference type="AlphaFoldDB" id="A0A0C2XBA8"/>
<dbReference type="STRING" id="946122.A0A0C2XBA8"/>
<evidence type="ECO:0000259" key="1">
    <source>
        <dbReference type="Pfam" id="PF01370"/>
    </source>
</evidence>
<dbReference type="InterPro" id="IPR036291">
    <property type="entry name" value="NAD(P)-bd_dom_sf"/>
</dbReference>
<organism evidence="2 3">
    <name type="scientific">Amanita muscaria (strain Koide BX008)</name>
    <dbReference type="NCBI Taxonomy" id="946122"/>
    <lineage>
        <taxon>Eukaryota</taxon>
        <taxon>Fungi</taxon>
        <taxon>Dikarya</taxon>
        <taxon>Basidiomycota</taxon>
        <taxon>Agaricomycotina</taxon>
        <taxon>Agaricomycetes</taxon>
        <taxon>Agaricomycetidae</taxon>
        <taxon>Agaricales</taxon>
        <taxon>Pluteineae</taxon>
        <taxon>Amanitaceae</taxon>
        <taxon>Amanita</taxon>
    </lineage>
</organism>
<reference evidence="2 3" key="1">
    <citation type="submission" date="2014-04" db="EMBL/GenBank/DDBJ databases">
        <title>Evolutionary Origins and Diversification of the Mycorrhizal Mutualists.</title>
        <authorList>
            <consortium name="DOE Joint Genome Institute"/>
            <consortium name="Mycorrhizal Genomics Consortium"/>
            <person name="Kohler A."/>
            <person name="Kuo A."/>
            <person name="Nagy L.G."/>
            <person name="Floudas D."/>
            <person name="Copeland A."/>
            <person name="Barry K.W."/>
            <person name="Cichocki N."/>
            <person name="Veneault-Fourrey C."/>
            <person name="LaButti K."/>
            <person name="Lindquist E.A."/>
            <person name="Lipzen A."/>
            <person name="Lundell T."/>
            <person name="Morin E."/>
            <person name="Murat C."/>
            <person name="Riley R."/>
            <person name="Ohm R."/>
            <person name="Sun H."/>
            <person name="Tunlid A."/>
            <person name="Henrissat B."/>
            <person name="Grigoriev I.V."/>
            <person name="Hibbett D.S."/>
            <person name="Martin F."/>
        </authorList>
    </citation>
    <scope>NUCLEOTIDE SEQUENCE [LARGE SCALE GENOMIC DNA]</scope>
    <source>
        <strain evidence="2 3">Koide BX008</strain>
    </source>
</reference>
<dbReference type="PANTHER" id="PTHR12126:SF11">
    <property type="entry name" value="NADH DEHYDROGENASE [UBIQUINONE] 1 ALPHA SUBCOMPLEX SUBUNIT 9, MITOCHONDRIAL"/>
    <property type="match status" value="1"/>
</dbReference>
<dbReference type="InterPro" id="IPR001509">
    <property type="entry name" value="Epimerase_deHydtase"/>
</dbReference>
<dbReference type="Proteomes" id="UP000054549">
    <property type="component" value="Unassembled WGS sequence"/>
</dbReference>
<dbReference type="PANTHER" id="PTHR12126">
    <property type="entry name" value="NADH-UBIQUINONE OXIDOREDUCTASE 39 KDA SUBUNIT-RELATED"/>
    <property type="match status" value="1"/>
</dbReference>
<gene>
    <name evidence="2" type="ORF">M378DRAFT_183061</name>
</gene>
<keyword evidence="3" id="KW-1185">Reference proteome</keyword>
<evidence type="ECO:0000313" key="3">
    <source>
        <dbReference type="Proteomes" id="UP000054549"/>
    </source>
</evidence>